<comment type="caution">
    <text evidence="2">The sequence shown here is derived from an EMBL/GenBank/DDBJ whole genome shotgun (WGS) entry which is preliminary data.</text>
</comment>
<dbReference type="AlphaFoldDB" id="A0A0F9KUL2"/>
<name>A0A0F9KUL2_9ZZZZ</name>
<feature type="compositionally biased region" description="Polar residues" evidence="1">
    <location>
        <begin position="20"/>
        <end position="33"/>
    </location>
</feature>
<feature type="non-terminal residue" evidence="2">
    <location>
        <position position="815"/>
    </location>
</feature>
<proteinExistence type="predicted"/>
<feature type="region of interest" description="Disordered" evidence="1">
    <location>
        <begin position="1"/>
        <end position="33"/>
    </location>
</feature>
<protein>
    <submittedName>
        <fullName evidence="2">Uncharacterized protein</fullName>
    </submittedName>
</protein>
<evidence type="ECO:0000313" key="2">
    <source>
        <dbReference type="EMBL" id="KKM78496.1"/>
    </source>
</evidence>
<accession>A0A0F9KUL2</accession>
<organism evidence="2">
    <name type="scientific">marine sediment metagenome</name>
    <dbReference type="NCBI Taxonomy" id="412755"/>
    <lineage>
        <taxon>unclassified sequences</taxon>
        <taxon>metagenomes</taxon>
        <taxon>ecological metagenomes</taxon>
    </lineage>
</organism>
<evidence type="ECO:0000256" key="1">
    <source>
        <dbReference type="SAM" id="MobiDB-lite"/>
    </source>
</evidence>
<feature type="compositionally biased region" description="Basic residues" evidence="1">
    <location>
        <begin position="1"/>
        <end position="10"/>
    </location>
</feature>
<dbReference type="EMBL" id="LAZR01008482">
    <property type="protein sequence ID" value="KKM78496.1"/>
    <property type="molecule type" value="Genomic_DNA"/>
</dbReference>
<gene>
    <name evidence="2" type="ORF">LCGC14_1359370</name>
</gene>
<reference evidence="2" key="1">
    <citation type="journal article" date="2015" name="Nature">
        <title>Complex archaea that bridge the gap between prokaryotes and eukaryotes.</title>
        <authorList>
            <person name="Spang A."/>
            <person name="Saw J.H."/>
            <person name="Jorgensen S.L."/>
            <person name="Zaremba-Niedzwiedzka K."/>
            <person name="Martijn J."/>
            <person name="Lind A.E."/>
            <person name="van Eijk R."/>
            <person name="Schleper C."/>
            <person name="Guy L."/>
            <person name="Ettema T.J."/>
        </authorList>
    </citation>
    <scope>NUCLEOTIDE SEQUENCE</scope>
</reference>
<sequence>MTRPSQRPKRPSTGGGGGTLTNPQKSSTAAQFPQQNATARLLSNKEQAIRLVTKFPSLRNHPDVQQIMKTGFLDKAKRAAGSFLQKTGLDQALRGVDSSRRLIGLAIRDVSEIDERLGKSISGQDYLNVILGRDDELVKSLGVDLVGEFGDVSTSNLLDLYGWEKSETNTFAKVARFIPSLGGDIILDPTSYVTFGASGLGKKILLSSAGRTVDDAARAALGRVKGQLDDAGTTAMEASMRRQVDEIVDGPTGLFERMWDDAIDRMPQDKGLAVDFEALEAEVRASARQVAMFDDYVDAAGKTRKGVRDRWFDDVTQPLATRNFGALPEEYLTHRGVRNAEQAAELNIQATARIDPFTAGGIRFGVPFVPSAKFQGAYSTMPIGRTRGLGRRITTPIRKKISDTAQRTRFGRWAKLHGDDFLIRTDKDKALFKAAREGQLARHNKIEDVIAETVREGGFRGAVVGYYDNVAALRHTLPDMAEDEFDDLVRHAFNGGQTGKISTARIADLSEEAQTAFHKLVNDTHVDLTAAHKYLTETLGMSGGFIEGYIPQSFVPEFISNIKSIIQLGLMPNIDPTDAKALTRTAASLGVSVEDLLLFAEIAESMMPRLSSAKQLGDSRFFKRHNLNRTIIKLGNSDTLYIGEGSLAVKQAGANPKEINEALMRVHDAILKRRGVTAVNVDRKNAVSGGREALEALEPSSAVAMGRYMENIQRAAAETAVINKARKAGLIQDADFGEIVDKTLHEIAPVFAAAEEIIERIIVGRAGLLAALEEAPLATERVALGAGRWIDAPKGAMSRKSYRNAVARFKRELES</sequence>